<feature type="region of interest" description="Disordered" evidence="1">
    <location>
        <begin position="37"/>
        <end position="88"/>
    </location>
</feature>
<feature type="transmembrane region" description="Helical" evidence="2">
    <location>
        <begin position="100"/>
        <end position="121"/>
    </location>
</feature>
<evidence type="ECO:0000313" key="4">
    <source>
        <dbReference type="EMBL" id="RZF42920.1"/>
    </source>
</evidence>
<dbReference type="EMBL" id="QKKF02013724">
    <property type="protein sequence ID" value="RZF42920.1"/>
    <property type="molecule type" value="Genomic_DNA"/>
</dbReference>
<dbReference type="OrthoDB" id="10026202at2759"/>
<name>A0A482XBM4_LAOST</name>
<dbReference type="InParanoid" id="A0A482XBM4"/>
<feature type="compositionally biased region" description="Basic and acidic residues" evidence="1">
    <location>
        <begin position="385"/>
        <end position="396"/>
    </location>
</feature>
<dbReference type="InterPro" id="IPR026307">
    <property type="entry name" value="TMEM132"/>
</dbReference>
<dbReference type="InterPro" id="IPR031436">
    <property type="entry name" value="TMEM132_C"/>
</dbReference>
<feature type="region of interest" description="Disordered" evidence="1">
    <location>
        <begin position="1"/>
        <end position="23"/>
    </location>
</feature>
<protein>
    <recommendedName>
        <fullName evidence="3">Transmembrane protein TMEM132 C-terminal domain-containing protein</fullName>
    </recommendedName>
</protein>
<evidence type="ECO:0000259" key="3">
    <source>
        <dbReference type="Pfam" id="PF15706"/>
    </source>
</evidence>
<dbReference type="AlphaFoldDB" id="A0A482XBM4"/>
<feature type="compositionally biased region" description="Gly residues" evidence="1">
    <location>
        <begin position="366"/>
        <end position="376"/>
    </location>
</feature>
<feature type="compositionally biased region" description="Basic residues" evidence="1">
    <location>
        <begin position="350"/>
        <end position="364"/>
    </location>
</feature>
<dbReference type="PANTHER" id="PTHR13388">
    <property type="entry name" value="DETONATOR, ISOFORM E"/>
    <property type="match status" value="1"/>
</dbReference>
<sequence>MQQHRPDFVQNDGGAGSVGIGRSHRKQLHNSDSILIGIPLKDDNNHEPTVQARQHHGRGGGGGNNQGNGLSLLGGGTAAGRHHGGGPGGARMTPLEIGMYVLLAAFCFAIVVFVVSCVVYASKFKPQVPAPYFPGSPLDSPPESSIPMMLPGGGIPMTSAAHHAALMANGNQMGVASLHQPPQQRYFGGGGSGRQMQEPTTNAHDWVWLGRTTLERTSGMLVPAANHNLNHAPQANSNQSHRNIRITANPGAEFNYNVSPSHHQMAAAVDSATYCKEKPGGRLGHKDATENLWKILPPPPPLPPHGARLDVNDPDYRPPVPPHRNIGVTAKLNNNNSGRPQPHCDSNARSGRRHHHHHHHHHRNNSGGGGGGGGGKRAAHNALRTHHDANHNHHLGDVTSSQPSAACDPDFQFTTPDSSKQHVAADVVKRATIVGNPMFSMQQHVEAHVDEDEAEERQHVAAMQQRGASKEELLALEDLNLGMDYQQIMEYFDNLKESNA</sequence>
<accession>A0A482XBM4</accession>
<keyword evidence="5" id="KW-1185">Reference proteome</keyword>
<dbReference type="SMR" id="A0A482XBM4"/>
<evidence type="ECO:0000256" key="2">
    <source>
        <dbReference type="SAM" id="Phobius"/>
    </source>
</evidence>
<gene>
    <name evidence="4" type="ORF">LSTR_LSTR003636</name>
</gene>
<organism evidence="4 5">
    <name type="scientific">Laodelphax striatellus</name>
    <name type="common">Small brown planthopper</name>
    <name type="synonym">Delphax striatella</name>
    <dbReference type="NCBI Taxonomy" id="195883"/>
    <lineage>
        <taxon>Eukaryota</taxon>
        <taxon>Metazoa</taxon>
        <taxon>Ecdysozoa</taxon>
        <taxon>Arthropoda</taxon>
        <taxon>Hexapoda</taxon>
        <taxon>Insecta</taxon>
        <taxon>Pterygota</taxon>
        <taxon>Neoptera</taxon>
        <taxon>Paraneoptera</taxon>
        <taxon>Hemiptera</taxon>
        <taxon>Auchenorrhyncha</taxon>
        <taxon>Fulgoroidea</taxon>
        <taxon>Delphacidae</taxon>
        <taxon>Criomorphinae</taxon>
        <taxon>Laodelphax</taxon>
    </lineage>
</organism>
<feature type="region of interest" description="Disordered" evidence="1">
    <location>
        <begin position="298"/>
        <end position="418"/>
    </location>
</feature>
<keyword evidence="2" id="KW-0812">Transmembrane</keyword>
<feature type="domain" description="Transmembrane protein TMEM132 C-terminal" evidence="3">
    <location>
        <begin position="91"/>
        <end position="213"/>
    </location>
</feature>
<keyword evidence="2" id="KW-0472">Membrane</keyword>
<evidence type="ECO:0000256" key="1">
    <source>
        <dbReference type="SAM" id="MobiDB-lite"/>
    </source>
</evidence>
<proteinExistence type="predicted"/>
<reference evidence="4 5" key="1">
    <citation type="journal article" date="2017" name="Gigascience">
        <title>Genome sequence of the small brown planthopper, Laodelphax striatellus.</title>
        <authorList>
            <person name="Zhu J."/>
            <person name="Jiang F."/>
            <person name="Wang X."/>
            <person name="Yang P."/>
            <person name="Bao Y."/>
            <person name="Zhao W."/>
            <person name="Wang W."/>
            <person name="Lu H."/>
            <person name="Wang Q."/>
            <person name="Cui N."/>
            <person name="Li J."/>
            <person name="Chen X."/>
            <person name="Luo L."/>
            <person name="Yu J."/>
            <person name="Kang L."/>
            <person name="Cui F."/>
        </authorList>
    </citation>
    <scope>NUCLEOTIDE SEQUENCE [LARGE SCALE GENOMIC DNA]</scope>
    <source>
        <strain evidence="4">Lst14</strain>
    </source>
</reference>
<comment type="caution">
    <text evidence="4">The sequence shown here is derived from an EMBL/GenBank/DDBJ whole genome shotgun (WGS) entry which is preliminary data.</text>
</comment>
<dbReference type="Proteomes" id="UP000291343">
    <property type="component" value="Unassembled WGS sequence"/>
</dbReference>
<feature type="compositionally biased region" description="Basic and acidic residues" evidence="1">
    <location>
        <begin position="307"/>
        <end position="316"/>
    </location>
</feature>
<evidence type="ECO:0000313" key="5">
    <source>
        <dbReference type="Proteomes" id="UP000291343"/>
    </source>
</evidence>
<feature type="compositionally biased region" description="Gly residues" evidence="1">
    <location>
        <begin position="59"/>
        <end position="78"/>
    </location>
</feature>
<keyword evidence="2" id="KW-1133">Transmembrane helix</keyword>
<dbReference type="PANTHER" id="PTHR13388:SF11">
    <property type="entry name" value="DETONATOR, ISOFORM E"/>
    <property type="match status" value="1"/>
</dbReference>
<dbReference type="Pfam" id="PF15706">
    <property type="entry name" value="TMEM132_C"/>
    <property type="match status" value="1"/>
</dbReference>